<feature type="signal peptide" evidence="2">
    <location>
        <begin position="1"/>
        <end position="23"/>
    </location>
</feature>
<keyword evidence="1" id="KW-1133">Transmembrane helix</keyword>
<evidence type="ECO:0008006" key="5">
    <source>
        <dbReference type="Google" id="ProtNLM"/>
    </source>
</evidence>
<evidence type="ECO:0000256" key="2">
    <source>
        <dbReference type="SAM" id="SignalP"/>
    </source>
</evidence>
<protein>
    <recommendedName>
        <fullName evidence="5">DUF1583 domain-containing protein</fullName>
    </recommendedName>
</protein>
<proteinExistence type="predicted"/>
<keyword evidence="4" id="KW-1185">Reference proteome</keyword>
<accession>A0A5C5WSW2</accession>
<gene>
    <name evidence="3" type="ORF">Pla22_05300</name>
</gene>
<evidence type="ECO:0000313" key="3">
    <source>
        <dbReference type="EMBL" id="TWT52902.1"/>
    </source>
</evidence>
<dbReference type="OrthoDB" id="266055at2"/>
<dbReference type="EMBL" id="SJPI01000001">
    <property type="protein sequence ID" value="TWT52902.1"/>
    <property type="molecule type" value="Genomic_DNA"/>
</dbReference>
<dbReference type="Proteomes" id="UP000316598">
    <property type="component" value="Unassembled WGS sequence"/>
</dbReference>
<keyword evidence="2" id="KW-0732">Signal</keyword>
<reference evidence="3 4" key="1">
    <citation type="submission" date="2019-02" db="EMBL/GenBank/DDBJ databases">
        <title>Deep-cultivation of Planctomycetes and their phenomic and genomic characterization uncovers novel biology.</title>
        <authorList>
            <person name="Wiegand S."/>
            <person name="Jogler M."/>
            <person name="Boedeker C."/>
            <person name="Pinto D."/>
            <person name="Vollmers J."/>
            <person name="Rivas-Marin E."/>
            <person name="Kohn T."/>
            <person name="Peeters S.H."/>
            <person name="Heuer A."/>
            <person name="Rast P."/>
            <person name="Oberbeckmann S."/>
            <person name="Bunk B."/>
            <person name="Jeske O."/>
            <person name="Meyerdierks A."/>
            <person name="Storesund J.E."/>
            <person name="Kallscheuer N."/>
            <person name="Luecker S."/>
            <person name="Lage O.M."/>
            <person name="Pohl T."/>
            <person name="Merkel B.J."/>
            <person name="Hornburger P."/>
            <person name="Mueller R.-W."/>
            <person name="Bruemmer F."/>
            <person name="Labrenz M."/>
            <person name="Spormann A.M."/>
            <person name="Op Den Camp H."/>
            <person name="Overmann J."/>
            <person name="Amann R."/>
            <person name="Jetten M.S.M."/>
            <person name="Mascher T."/>
            <person name="Medema M.H."/>
            <person name="Devos D.P."/>
            <person name="Kaster A.-K."/>
            <person name="Ovreas L."/>
            <person name="Rohde M."/>
            <person name="Galperin M.Y."/>
            <person name="Jogler C."/>
        </authorList>
    </citation>
    <scope>NUCLEOTIDE SEQUENCE [LARGE SCALE GENOMIC DNA]</scope>
    <source>
        <strain evidence="3 4">Pla22</strain>
    </source>
</reference>
<dbReference type="RefSeq" id="WP_146513204.1">
    <property type="nucleotide sequence ID" value="NZ_SJPI01000001.1"/>
</dbReference>
<evidence type="ECO:0000313" key="4">
    <source>
        <dbReference type="Proteomes" id="UP000316598"/>
    </source>
</evidence>
<organism evidence="3 4">
    <name type="scientific">Rubripirellula amarantea</name>
    <dbReference type="NCBI Taxonomy" id="2527999"/>
    <lineage>
        <taxon>Bacteria</taxon>
        <taxon>Pseudomonadati</taxon>
        <taxon>Planctomycetota</taxon>
        <taxon>Planctomycetia</taxon>
        <taxon>Pirellulales</taxon>
        <taxon>Pirellulaceae</taxon>
        <taxon>Rubripirellula</taxon>
    </lineage>
</organism>
<feature type="transmembrane region" description="Helical" evidence="1">
    <location>
        <begin position="357"/>
        <end position="374"/>
    </location>
</feature>
<evidence type="ECO:0000256" key="1">
    <source>
        <dbReference type="SAM" id="Phobius"/>
    </source>
</evidence>
<dbReference type="AlphaFoldDB" id="A0A5C5WSW2"/>
<keyword evidence="1" id="KW-0472">Membrane</keyword>
<feature type="chain" id="PRO_5022949713" description="DUF1583 domain-containing protein" evidence="2">
    <location>
        <begin position="24"/>
        <end position="384"/>
    </location>
</feature>
<sequence precursor="true">MCWIAKYRSTFLASLWFTWCVFTSTPGVGIASDLPDADEINRESWARDYFYGKKFRYEVKITDHADTEQSSLYAGLDEIAYQGTRELVIGRPNRPGGFAPIRVIHFQKNQGEPHTDEDPLMTYFNGSDGKESRIFERRLLTNFAGQGNGLSYGRVHVAFAIYVLSDDPFLNALTPAVSKFVGIESSESRPSVKDDFSITLVKHVADRDAMEFTPKLAELTNLAERTERANMQYVVSSWPEYLTLESWDRNINPPNTRATGLSVTELKTHGDHRYPEKGKRVTHFQSQEFRLLEITDLSDSELASFEWFPPWPTGTSIFVEAELKRKEIPFTSEERKKIRARSVENTQSKVEAAKVPYFWMNVVLVTIIIALFLLRSWRQEQAHA</sequence>
<comment type="caution">
    <text evidence="3">The sequence shown here is derived from an EMBL/GenBank/DDBJ whole genome shotgun (WGS) entry which is preliminary data.</text>
</comment>
<keyword evidence="1" id="KW-0812">Transmembrane</keyword>
<name>A0A5C5WSW2_9BACT</name>